<name>A0A2J8MGV5_PANTR</name>
<proteinExistence type="predicted"/>
<sequence length="91" mass="9953">MAMLVLVPGRVTRPLGGQVWRFLPRGLEFWGPAEGTARVLLRQFCARQAEAWRASGRPGYCLGTRPLSTARPPPPWSQKGPGDSTRPSKPG</sequence>
<reference evidence="2 3" key="1">
    <citation type="submission" date="2017-12" db="EMBL/GenBank/DDBJ databases">
        <title>High-resolution comparative analysis of great ape genomes.</title>
        <authorList>
            <person name="Pollen A."/>
            <person name="Hastie A."/>
            <person name="Hormozdiari F."/>
            <person name="Dougherty M."/>
            <person name="Liu R."/>
            <person name="Chaisson M."/>
            <person name="Hoppe E."/>
            <person name="Hill C."/>
            <person name="Pang A."/>
            <person name="Hillier L."/>
            <person name="Baker C."/>
            <person name="Armstrong J."/>
            <person name="Shendure J."/>
            <person name="Paten B."/>
            <person name="Wilson R."/>
            <person name="Chao H."/>
            <person name="Schneider V."/>
            <person name="Ventura M."/>
            <person name="Kronenberg Z."/>
            <person name="Murali S."/>
            <person name="Gordon D."/>
            <person name="Cantsilieris S."/>
            <person name="Munson K."/>
            <person name="Nelson B."/>
            <person name="Raja A."/>
            <person name="Underwood J."/>
            <person name="Diekhans M."/>
            <person name="Fiddes I."/>
            <person name="Haussler D."/>
            <person name="Eichler E."/>
        </authorList>
    </citation>
    <scope>NUCLEOTIDE SEQUENCE [LARGE SCALE GENOMIC DNA]</scope>
    <source>
        <strain evidence="2">Yerkes chimp pedigree #C0471</strain>
    </source>
</reference>
<organism evidence="2 3">
    <name type="scientific">Pan troglodytes</name>
    <name type="common">Chimpanzee</name>
    <dbReference type="NCBI Taxonomy" id="9598"/>
    <lineage>
        <taxon>Eukaryota</taxon>
        <taxon>Metazoa</taxon>
        <taxon>Chordata</taxon>
        <taxon>Craniata</taxon>
        <taxon>Vertebrata</taxon>
        <taxon>Euteleostomi</taxon>
        <taxon>Mammalia</taxon>
        <taxon>Eutheria</taxon>
        <taxon>Euarchontoglires</taxon>
        <taxon>Primates</taxon>
        <taxon>Haplorrhini</taxon>
        <taxon>Catarrhini</taxon>
        <taxon>Hominidae</taxon>
        <taxon>Pan</taxon>
    </lineage>
</organism>
<dbReference type="AlphaFoldDB" id="A0A2J8MGV5"/>
<feature type="region of interest" description="Disordered" evidence="1">
    <location>
        <begin position="62"/>
        <end position="91"/>
    </location>
</feature>
<evidence type="ECO:0000313" key="2">
    <source>
        <dbReference type="EMBL" id="PNI58744.1"/>
    </source>
</evidence>
<accession>A0A2J8MGV5</accession>
<evidence type="ECO:0000256" key="1">
    <source>
        <dbReference type="SAM" id="MobiDB-lite"/>
    </source>
</evidence>
<comment type="caution">
    <text evidence="2">The sequence shown here is derived from an EMBL/GenBank/DDBJ whole genome shotgun (WGS) entry which is preliminary data.</text>
</comment>
<dbReference type="Proteomes" id="UP000236370">
    <property type="component" value="Unassembled WGS sequence"/>
</dbReference>
<protein>
    <submittedName>
        <fullName evidence="2">SCO1 isoform 3</fullName>
    </submittedName>
</protein>
<dbReference type="EMBL" id="NBAG03000258">
    <property type="protein sequence ID" value="PNI58744.1"/>
    <property type="molecule type" value="Genomic_DNA"/>
</dbReference>
<gene>
    <name evidence="2" type="ORF">CK820_G0021161</name>
</gene>
<evidence type="ECO:0000313" key="3">
    <source>
        <dbReference type="Proteomes" id="UP000236370"/>
    </source>
</evidence>